<evidence type="ECO:0000313" key="5">
    <source>
        <dbReference type="Proteomes" id="UP000316639"/>
    </source>
</evidence>
<feature type="region of interest" description="Disordered" evidence="1">
    <location>
        <begin position="148"/>
        <end position="189"/>
    </location>
</feature>
<sequence length="189" mass="20234">MAGTLDPSVSARQHCESEIPHRGRGTIFRVKKIVFRIPATALLAVGLVAICMTPVAWGLPGLQAIYLVPVGLAYWVLRNRTTVDSEVLVARGLFGSTVLPWAEVKAIRLSRKGWLRAVREDDSEVPLPAVRLMHIPALSLISGGRIPDPTAVPAAEPEADAEPAVESESSESAEASDKPVSDKPVSSEQ</sequence>
<keyword evidence="5" id="KW-1185">Reference proteome</keyword>
<keyword evidence="2" id="KW-0472">Membrane</keyword>
<evidence type="ECO:0000313" key="4">
    <source>
        <dbReference type="EMBL" id="TWP43403.1"/>
    </source>
</evidence>
<gene>
    <name evidence="4" type="ORF">FKR81_42535</name>
</gene>
<feature type="domain" description="Low molecular weight protein antigen 6 PH" evidence="3">
    <location>
        <begin position="78"/>
        <end position="148"/>
    </location>
</feature>
<dbReference type="InterPro" id="IPR019692">
    <property type="entry name" value="CFP-6_PH"/>
</dbReference>
<feature type="transmembrane region" description="Helical" evidence="2">
    <location>
        <begin position="33"/>
        <end position="55"/>
    </location>
</feature>
<reference evidence="4 5" key="1">
    <citation type="submission" date="2019-07" db="EMBL/GenBank/DDBJ databases">
        <title>Lentzea xizangensis sp. nov., isolated from Qinghai-Tibetan Plateau Soils.</title>
        <authorList>
            <person name="Huang J."/>
        </authorList>
    </citation>
    <scope>NUCLEOTIDE SEQUENCE [LARGE SCALE GENOMIC DNA]</scope>
    <source>
        <strain evidence="4 5">FXJ1.1311</strain>
    </source>
</reference>
<feature type="compositionally biased region" description="Acidic residues" evidence="1">
    <location>
        <begin position="157"/>
        <end position="171"/>
    </location>
</feature>
<feature type="transmembrane region" description="Helical" evidence="2">
    <location>
        <begin position="61"/>
        <end position="77"/>
    </location>
</feature>
<dbReference type="AlphaFoldDB" id="A0A563EEF7"/>
<organism evidence="4 5">
    <name type="scientific">Lentzea tibetensis</name>
    <dbReference type="NCBI Taxonomy" id="2591470"/>
    <lineage>
        <taxon>Bacteria</taxon>
        <taxon>Bacillati</taxon>
        <taxon>Actinomycetota</taxon>
        <taxon>Actinomycetes</taxon>
        <taxon>Pseudonocardiales</taxon>
        <taxon>Pseudonocardiaceae</taxon>
        <taxon>Lentzea</taxon>
    </lineage>
</organism>
<keyword evidence="2" id="KW-1133">Transmembrane helix</keyword>
<proteinExistence type="predicted"/>
<evidence type="ECO:0000256" key="2">
    <source>
        <dbReference type="SAM" id="Phobius"/>
    </source>
</evidence>
<accession>A0A563EEF7</accession>
<dbReference type="EMBL" id="VOBR01000065">
    <property type="protein sequence ID" value="TWP43403.1"/>
    <property type="molecule type" value="Genomic_DNA"/>
</dbReference>
<name>A0A563EEF7_9PSEU</name>
<comment type="caution">
    <text evidence="4">The sequence shown here is derived from an EMBL/GenBank/DDBJ whole genome shotgun (WGS) entry which is preliminary data.</text>
</comment>
<protein>
    <submittedName>
        <fullName evidence="4">PH domain-containing protein</fullName>
    </submittedName>
</protein>
<dbReference type="Proteomes" id="UP000316639">
    <property type="component" value="Unassembled WGS sequence"/>
</dbReference>
<evidence type="ECO:0000259" key="3">
    <source>
        <dbReference type="Pfam" id="PF10756"/>
    </source>
</evidence>
<dbReference type="OrthoDB" id="5194605at2"/>
<evidence type="ECO:0000256" key="1">
    <source>
        <dbReference type="SAM" id="MobiDB-lite"/>
    </source>
</evidence>
<keyword evidence="2" id="KW-0812">Transmembrane</keyword>
<dbReference type="Pfam" id="PF10756">
    <property type="entry name" value="bPH_6"/>
    <property type="match status" value="1"/>
</dbReference>